<evidence type="ECO:0000259" key="15">
    <source>
        <dbReference type="Pfam" id="PF00905"/>
    </source>
</evidence>
<dbReference type="InterPro" id="IPR017790">
    <property type="entry name" value="Penicillin-binding_protein_2"/>
</dbReference>
<feature type="domain" description="Penicillin-binding protein transpeptidase" evidence="15">
    <location>
        <begin position="249"/>
        <end position="582"/>
    </location>
</feature>
<dbReference type="InterPro" id="IPR050515">
    <property type="entry name" value="Beta-lactam/transpept"/>
</dbReference>
<sequence>MRFKIVISIISLFIIFLLLRVYYLSVVSNDYYEELSKKNSLKIQNIAPTRGIISDINNTPLAVNELGFKILLRPHLSKKKLQDALLRVNSCLKNIDIAKLTKVYDRENSYYNQDDIEIIDYVEYKNILSCFFFLNIDEDISIEHSLKRLYPYNSLASHVIGYVGKANTEDMLKNDAIKVSKKLGKTGIEKYYDEILQGTPGKKITKVNSLNQEVEIIDNTKPIMNNDITLSIDIRMQEYLDKLFKGLSGAVVVMDVNDGSILAAGSYPEYNLNPFVTGITQREWDKMIQDLDHPFTNKLVNGKYPPGSVVKMGVGLAFLDSGKIDVNTTFTCTGSFEFGGRKFRCHNIWGHGVMNLKTAIRSSCDDYFYKGSLKVGIADISKTLSELGFGKKTGVDLPLESVGILPNRVWKQARFKKPWYQGETLITSIGQGDFLATPMQVALYTAKIASGYSIKPHFIDSIAGVKQEFEKKDIFTPLQKQHLKYIREAMYEVANNIRGTAYKPTQGIKINIAAKTGTAQVVGISQNEKKRMQEENMEYYTRSHAWINAYGPYEEPKYAVVVLVEHGMHGGATAGPIAKDIFNKLVDLGYIDKKFIKKQY</sequence>
<feature type="transmembrane region" description="Helical" evidence="14">
    <location>
        <begin position="5"/>
        <end position="23"/>
    </location>
</feature>
<evidence type="ECO:0000256" key="7">
    <source>
        <dbReference type="ARBA" id="ARBA00022692"/>
    </source>
</evidence>
<keyword evidence="10" id="KW-0573">Peptidoglycan synthesis</keyword>
<evidence type="ECO:0000256" key="10">
    <source>
        <dbReference type="ARBA" id="ARBA00022984"/>
    </source>
</evidence>
<dbReference type="PANTHER" id="PTHR30627:SF2">
    <property type="entry name" value="PEPTIDOGLYCAN D,D-TRANSPEPTIDASE MRDA"/>
    <property type="match status" value="1"/>
</dbReference>
<comment type="subcellular location">
    <subcellularLocation>
        <location evidence="2">Cell membrane</location>
    </subcellularLocation>
    <subcellularLocation>
        <location evidence="1">Membrane</location>
        <topology evidence="1">Single-pass membrane protein</topology>
    </subcellularLocation>
</comment>
<feature type="domain" description="Penicillin-binding protein dimerisation" evidence="16">
    <location>
        <begin position="46"/>
        <end position="215"/>
    </location>
</feature>
<keyword evidence="18" id="KW-1185">Reference proteome</keyword>
<keyword evidence="8 17" id="KW-0378">Hydrolase</keyword>
<dbReference type="SUPFAM" id="SSF56601">
    <property type="entry name" value="beta-lactamase/transpeptidase-like"/>
    <property type="match status" value="1"/>
</dbReference>
<evidence type="ECO:0000256" key="11">
    <source>
        <dbReference type="ARBA" id="ARBA00022989"/>
    </source>
</evidence>
<name>A0ABS7WQF8_9BACT</name>
<evidence type="ECO:0000256" key="8">
    <source>
        <dbReference type="ARBA" id="ARBA00022801"/>
    </source>
</evidence>
<evidence type="ECO:0000256" key="14">
    <source>
        <dbReference type="SAM" id="Phobius"/>
    </source>
</evidence>
<keyword evidence="11 14" id="KW-1133">Transmembrane helix</keyword>
<keyword evidence="4" id="KW-0997">Cell inner membrane</keyword>
<reference evidence="17 18" key="1">
    <citation type="submission" date="2020-07" db="EMBL/GenBank/DDBJ databases">
        <title>Transfer of Campylobacter canadensis to the novel genus Avispirillum gen. nov., that also includes two novel species recovered from migratory waterfowl: Avispirillum anseris sp. nov. and Avispirillum brantae sp. nov.</title>
        <authorList>
            <person name="Miller W.G."/>
            <person name="Chapman M.H."/>
            <person name="Yee E."/>
            <person name="Inglis G.D."/>
        </authorList>
    </citation>
    <scope>NUCLEOTIDE SEQUENCE [LARGE SCALE GENOMIC DNA]</scope>
    <source>
        <strain evidence="17 18">L283</strain>
    </source>
</reference>
<dbReference type="SUPFAM" id="SSF56519">
    <property type="entry name" value="Penicillin binding protein dimerisation domain"/>
    <property type="match status" value="1"/>
</dbReference>
<dbReference type="EMBL" id="JACGBB010000001">
    <property type="protein sequence ID" value="MBZ7986577.1"/>
    <property type="molecule type" value="Genomic_DNA"/>
</dbReference>
<evidence type="ECO:0000256" key="2">
    <source>
        <dbReference type="ARBA" id="ARBA00004236"/>
    </source>
</evidence>
<dbReference type="InterPro" id="IPR001460">
    <property type="entry name" value="PCN-bd_Tpept"/>
</dbReference>
<keyword evidence="5 17" id="KW-0121">Carboxypeptidase</keyword>
<keyword evidence="7 14" id="KW-0812">Transmembrane</keyword>
<evidence type="ECO:0000256" key="12">
    <source>
        <dbReference type="ARBA" id="ARBA00023136"/>
    </source>
</evidence>
<evidence type="ECO:0000256" key="6">
    <source>
        <dbReference type="ARBA" id="ARBA00022670"/>
    </source>
</evidence>
<comment type="caution">
    <text evidence="17">The sequence shown here is derived from an EMBL/GenBank/DDBJ whole genome shotgun (WGS) entry which is preliminary data.</text>
</comment>
<organism evidence="17 18">
    <name type="scientific">Campylobacter canadensis</name>
    <dbReference type="NCBI Taxonomy" id="449520"/>
    <lineage>
        <taxon>Bacteria</taxon>
        <taxon>Pseudomonadati</taxon>
        <taxon>Campylobacterota</taxon>
        <taxon>Epsilonproteobacteria</taxon>
        <taxon>Campylobacterales</taxon>
        <taxon>Campylobacteraceae</taxon>
        <taxon>Campylobacter</taxon>
    </lineage>
</organism>
<dbReference type="Gene3D" id="3.40.710.10">
    <property type="entry name" value="DD-peptidase/beta-lactamase superfamily"/>
    <property type="match status" value="1"/>
</dbReference>
<dbReference type="EC" id="3.4.16.4" evidence="17"/>
<dbReference type="GO" id="GO:0009002">
    <property type="term" value="F:serine-type D-Ala-D-Ala carboxypeptidase activity"/>
    <property type="evidence" value="ECO:0007669"/>
    <property type="project" value="UniProtKB-EC"/>
</dbReference>
<keyword evidence="3" id="KW-1003">Cell membrane</keyword>
<proteinExistence type="predicted"/>
<evidence type="ECO:0000256" key="3">
    <source>
        <dbReference type="ARBA" id="ARBA00022475"/>
    </source>
</evidence>
<protein>
    <submittedName>
        <fullName evidence="17">Penicillin-binding protein 2</fullName>
        <ecNumber evidence="17">3.4.16.4</ecNumber>
    </submittedName>
</protein>
<dbReference type="RefSeq" id="WP_224325075.1">
    <property type="nucleotide sequence ID" value="NZ_JACGBB010000001.1"/>
</dbReference>
<evidence type="ECO:0000313" key="17">
    <source>
        <dbReference type="EMBL" id="MBZ7986577.1"/>
    </source>
</evidence>
<dbReference type="InterPro" id="IPR005311">
    <property type="entry name" value="PBP_dimer"/>
</dbReference>
<dbReference type="Pfam" id="PF03717">
    <property type="entry name" value="PBP_dimer"/>
    <property type="match status" value="1"/>
</dbReference>
<evidence type="ECO:0000259" key="16">
    <source>
        <dbReference type="Pfam" id="PF03717"/>
    </source>
</evidence>
<evidence type="ECO:0000256" key="9">
    <source>
        <dbReference type="ARBA" id="ARBA00022960"/>
    </source>
</evidence>
<dbReference type="Gene3D" id="3.90.1310.10">
    <property type="entry name" value="Penicillin-binding protein 2a (Domain 2)"/>
    <property type="match status" value="1"/>
</dbReference>
<dbReference type="Proteomes" id="UP000786183">
    <property type="component" value="Unassembled WGS sequence"/>
</dbReference>
<dbReference type="Pfam" id="PF00905">
    <property type="entry name" value="Transpeptidase"/>
    <property type="match status" value="1"/>
</dbReference>
<dbReference type="InterPro" id="IPR012338">
    <property type="entry name" value="Beta-lactam/transpept-like"/>
</dbReference>
<evidence type="ECO:0000313" key="18">
    <source>
        <dbReference type="Proteomes" id="UP000786183"/>
    </source>
</evidence>
<evidence type="ECO:0000256" key="4">
    <source>
        <dbReference type="ARBA" id="ARBA00022519"/>
    </source>
</evidence>
<gene>
    <name evidence="17" type="primary">mrdA</name>
    <name evidence="17" type="ORF">AVCANL283_00425</name>
</gene>
<keyword evidence="9" id="KW-0133">Cell shape</keyword>
<evidence type="ECO:0000256" key="13">
    <source>
        <dbReference type="ARBA" id="ARBA00023316"/>
    </source>
</evidence>
<dbReference type="PANTHER" id="PTHR30627">
    <property type="entry name" value="PEPTIDOGLYCAN D,D-TRANSPEPTIDASE"/>
    <property type="match status" value="1"/>
</dbReference>
<dbReference type="NCBIfam" id="TIGR03423">
    <property type="entry name" value="pbp2_mrdA"/>
    <property type="match status" value="1"/>
</dbReference>
<evidence type="ECO:0000256" key="5">
    <source>
        <dbReference type="ARBA" id="ARBA00022645"/>
    </source>
</evidence>
<keyword evidence="13" id="KW-0961">Cell wall biogenesis/degradation</keyword>
<dbReference type="Gene3D" id="3.30.1390.30">
    <property type="entry name" value="Penicillin-binding protein 2a, domain 3"/>
    <property type="match status" value="1"/>
</dbReference>
<dbReference type="InterPro" id="IPR036138">
    <property type="entry name" value="PBP_dimer_sf"/>
</dbReference>
<keyword evidence="6" id="KW-0645">Protease</keyword>
<accession>A0ABS7WQF8</accession>
<evidence type="ECO:0000256" key="1">
    <source>
        <dbReference type="ARBA" id="ARBA00004167"/>
    </source>
</evidence>
<keyword evidence="12 14" id="KW-0472">Membrane</keyword>